<dbReference type="PRINTS" id="PR00364">
    <property type="entry name" value="DISEASERSIST"/>
</dbReference>
<keyword evidence="1" id="KW-0520">NAD</keyword>
<dbReference type="InterPro" id="IPR000157">
    <property type="entry name" value="TIR_dom"/>
</dbReference>
<dbReference type="FunFam" id="3.40.50.10140:FF:000007">
    <property type="entry name" value="Disease resistance protein (TIR-NBS-LRR class)"/>
    <property type="match status" value="1"/>
</dbReference>
<accession>A0A3P6CUE6</accession>
<sequence length="353" mass="39402">MASSSSVKRFHVFPSFHGPDVRRGFLSHLHNHFDSKGITTFKDQEIDKGHSIGPELIKAIRESRVSVVPLSQNYASSGWCLDELVEILKCKETSGQIALTIFYEVDPSSVRKQKGDFGSAFFKTWILMGCVGLEAHLTEVKSLLCLECDDVKMIGIWGPAGIGKTTIARALFDQLSSIGVDDYDSKLGLQSQFLSRILDRKDMRVHHLGAIKEWLRDQRVLIILDDVDYLEKLEVLAKEPSWFGSGGRIIVTTEDKQILKAHWTNVIYHVDFPSREEALENSVRDGFEELANKVVGFCSNLPLGLAVVGSSLRGQSKNEWELQLSKIETGLDRKIVEEGSSSVSPHCMLLLLG</sequence>
<dbReference type="GO" id="GO:0006952">
    <property type="term" value="P:defense response"/>
    <property type="evidence" value="ECO:0007669"/>
    <property type="project" value="InterPro"/>
</dbReference>
<dbReference type="SUPFAM" id="SSF52540">
    <property type="entry name" value="P-loop containing nucleoside triphosphate hydrolases"/>
    <property type="match status" value="1"/>
</dbReference>
<dbReference type="SMART" id="SM00382">
    <property type="entry name" value="AAA"/>
    <property type="match status" value="1"/>
</dbReference>
<reference evidence="3" key="1">
    <citation type="submission" date="2018-11" db="EMBL/GenBank/DDBJ databases">
        <authorList>
            <consortium name="Genoscope - CEA"/>
            <person name="William W."/>
        </authorList>
    </citation>
    <scope>NUCLEOTIDE SEQUENCE</scope>
</reference>
<dbReference type="EMBL" id="LR031873">
    <property type="protein sequence ID" value="VDD12032.1"/>
    <property type="molecule type" value="Genomic_DNA"/>
</dbReference>
<dbReference type="SUPFAM" id="SSF52200">
    <property type="entry name" value="Toll/Interleukin receptor TIR domain"/>
    <property type="match status" value="1"/>
</dbReference>
<proteinExistence type="predicted"/>
<dbReference type="SMART" id="SM00255">
    <property type="entry name" value="TIR"/>
    <property type="match status" value="1"/>
</dbReference>
<dbReference type="PANTHER" id="PTHR11017:SF291">
    <property type="entry name" value="ADP-RIBOSYL CYCLASE_CYCLIC ADP-RIBOSE HYDROLASE-RELATED"/>
    <property type="match status" value="1"/>
</dbReference>
<dbReference type="Pfam" id="PF01582">
    <property type="entry name" value="TIR"/>
    <property type="match status" value="1"/>
</dbReference>
<feature type="domain" description="TIR" evidence="2">
    <location>
        <begin position="8"/>
        <end position="175"/>
    </location>
</feature>
<dbReference type="AlphaFoldDB" id="A0A3P6CUE6"/>
<dbReference type="InterPro" id="IPR002182">
    <property type="entry name" value="NB-ARC"/>
</dbReference>
<dbReference type="Gene3D" id="3.40.50.10140">
    <property type="entry name" value="Toll/interleukin-1 receptor homology (TIR) domain"/>
    <property type="match status" value="1"/>
</dbReference>
<dbReference type="InterPro" id="IPR027417">
    <property type="entry name" value="P-loop_NTPase"/>
</dbReference>
<evidence type="ECO:0000259" key="2">
    <source>
        <dbReference type="PROSITE" id="PS50104"/>
    </source>
</evidence>
<name>A0A3P6CUE6_BRAOL</name>
<dbReference type="PANTHER" id="PTHR11017">
    <property type="entry name" value="LEUCINE-RICH REPEAT-CONTAINING PROTEIN"/>
    <property type="match status" value="1"/>
</dbReference>
<dbReference type="InterPro" id="IPR042197">
    <property type="entry name" value="Apaf_helical"/>
</dbReference>
<dbReference type="Gene3D" id="3.40.50.300">
    <property type="entry name" value="P-loop containing nucleotide triphosphate hydrolases"/>
    <property type="match status" value="1"/>
</dbReference>
<dbReference type="Gene3D" id="1.10.8.430">
    <property type="entry name" value="Helical domain of apoptotic protease-activating factors"/>
    <property type="match status" value="1"/>
</dbReference>
<dbReference type="Pfam" id="PF00931">
    <property type="entry name" value="NB-ARC"/>
    <property type="match status" value="1"/>
</dbReference>
<dbReference type="InterPro" id="IPR003593">
    <property type="entry name" value="AAA+_ATPase"/>
</dbReference>
<evidence type="ECO:0000256" key="1">
    <source>
        <dbReference type="ARBA" id="ARBA00023027"/>
    </source>
</evidence>
<dbReference type="GO" id="GO:0007165">
    <property type="term" value="P:signal transduction"/>
    <property type="evidence" value="ECO:0007669"/>
    <property type="project" value="InterPro"/>
</dbReference>
<dbReference type="GO" id="GO:0043531">
    <property type="term" value="F:ADP binding"/>
    <property type="evidence" value="ECO:0007669"/>
    <property type="project" value="InterPro"/>
</dbReference>
<dbReference type="PROSITE" id="PS50104">
    <property type="entry name" value="TIR"/>
    <property type="match status" value="1"/>
</dbReference>
<dbReference type="InterPro" id="IPR035897">
    <property type="entry name" value="Toll_tir_struct_dom_sf"/>
</dbReference>
<dbReference type="InterPro" id="IPR044974">
    <property type="entry name" value="Disease_R_plants"/>
</dbReference>
<gene>
    <name evidence="3" type="ORF">BOLC4T26446H</name>
</gene>
<evidence type="ECO:0000313" key="3">
    <source>
        <dbReference type="EMBL" id="VDD12032.1"/>
    </source>
</evidence>
<protein>
    <recommendedName>
        <fullName evidence="2">TIR domain-containing protein</fullName>
    </recommendedName>
</protein>
<organism evidence="3">
    <name type="scientific">Brassica oleracea</name>
    <name type="common">Wild cabbage</name>
    <dbReference type="NCBI Taxonomy" id="3712"/>
    <lineage>
        <taxon>Eukaryota</taxon>
        <taxon>Viridiplantae</taxon>
        <taxon>Streptophyta</taxon>
        <taxon>Embryophyta</taxon>
        <taxon>Tracheophyta</taxon>
        <taxon>Spermatophyta</taxon>
        <taxon>Magnoliopsida</taxon>
        <taxon>eudicotyledons</taxon>
        <taxon>Gunneridae</taxon>
        <taxon>Pentapetalae</taxon>
        <taxon>rosids</taxon>
        <taxon>malvids</taxon>
        <taxon>Brassicales</taxon>
        <taxon>Brassicaceae</taxon>
        <taxon>Brassiceae</taxon>
        <taxon>Brassica</taxon>
    </lineage>
</organism>